<dbReference type="GO" id="GO:0015035">
    <property type="term" value="F:protein-disulfide reductase activity"/>
    <property type="evidence" value="ECO:0007669"/>
    <property type="project" value="UniProtKB-UniRule"/>
</dbReference>
<keyword evidence="3" id="KW-0813">Transport</keyword>
<dbReference type="RefSeq" id="WP_075664742.1">
    <property type="nucleotide sequence ID" value="NZ_CP009247.1"/>
</dbReference>
<keyword evidence="5 10" id="KW-1015">Disulfide bond</keyword>
<evidence type="ECO:0000256" key="7">
    <source>
        <dbReference type="NCBIfam" id="TIGR01068"/>
    </source>
</evidence>
<feature type="site" description="Contributes to redox potential value" evidence="9">
    <location>
        <position position="34"/>
    </location>
</feature>
<reference evidence="12 13" key="1">
    <citation type="submission" date="2014-08" db="EMBL/GenBank/DDBJ databases">
        <title>Complete genome sequence of Corynebacterium frankenforstense ST18(T) (=DSM 45800(T)), isolated from raw cow milk.</title>
        <authorList>
            <person name="Ruckert C."/>
            <person name="Albersmeier A."/>
            <person name="Winkler A."/>
            <person name="Lipski A."/>
            <person name="Kalinowski J."/>
        </authorList>
    </citation>
    <scope>NUCLEOTIDE SEQUENCE [LARGE SCALE GENOMIC DNA]</scope>
    <source>
        <strain evidence="12 13">ST18</strain>
    </source>
</reference>
<protein>
    <recommendedName>
        <fullName evidence="7 8">Thioredoxin</fullName>
    </recommendedName>
</protein>
<dbReference type="NCBIfam" id="TIGR01068">
    <property type="entry name" value="thioredoxin"/>
    <property type="match status" value="1"/>
</dbReference>
<dbReference type="InterPro" id="IPR036249">
    <property type="entry name" value="Thioredoxin-like_sf"/>
</dbReference>
<evidence type="ECO:0000256" key="2">
    <source>
        <dbReference type="ARBA" id="ARBA00008987"/>
    </source>
</evidence>
<gene>
    <name evidence="12" type="ORF">CFRA_11520</name>
</gene>
<evidence type="ECO:0000256" key="9">
    <source>
        <dbReference type="PIRSR" id="PIRSR000077-1"/>
    </source>
</evidence>
<evidence type="ECO:0000256" key="10">
    <source>
        <dbReference type="PIRSR" id="PIRSR000077-4"/>
    </source>
</evidence>
<dbReference type="PANTHER" id="PTHR45663">
    <property type="entry name" value="GEO12009P1"/>
    <property type="match status" value="1"/>
</dbReference>
<dbReference type="EMBL" id="CP009247">
    <property type="protein sequence ID" value="APT89746.1"/>
    <property type="molecule type" value="Genomic_DNA"/>
</dbReference>
<name>A0A1L7CV33_9CORY</name>
<dbReference type="PANTHER" id="PTHR45663:SF11">
    <property type="entry name" value="GEO12009P1"/>
    <property type="match status" value="1"/>
</dbReference>
<dbReference type="PROSITE" id="PS51352">
    <property type="entry name" value="THIOREDOXIN_2"/>
    <property type="match status" value="1"/>
</dbReference>
<feature type="disulfide bond" description="Redox-active" evidence="10">
    <location>
        <begin position="33"/>
        <end position="36"/>
    </location>
</feature>
<feature type="site" description="Deprotonates C-terminal active site Cys" evidence="9">
    <location>
        <position position="27"/>
    </location>
</feature>
<comment type="function">
    <text evidence="1">Participates in various redox reactions through the reversible oxidation of its active center dithiol to a disulfide and catalyzes dithiol-disulfide exchange reactions.</text>
</comment>
<evidence type="ECO:0000256" key="8">
    <source>
        <dbReference type="PIRNR" id="PIRNR000077"/>
    </source>
</evidence>
<dbReference type="AlphaFoldDB" id="A0A1L7CV33"/>
<dbReference type="InterPro" id="IPR017937">
    <property type="entry name" value="Thioredoxin_CS"/>
</dbReference>
<dbReference type="GO" id="GO:0005737">
    <property type="term" value="C:cytoplasm"/>
    <property type="evidence" value="ECO:0007669"/>
    <property type="project" value="TreeGrafter"/>
</dbReference>
<dbReference type="Gene3D" id="3.40.30.10">
    <property type="entry name" value="Glutaredoxin"/>
    <property type="match status" value="1"/>
</dbReference>
<evidence type="ECO:0000313" key="12">
    <source>
        <dbReference type="EMBL" id="APT89746.1"/>
    </source>
</evidence>
<dbReference type="STRING" id="1437875.CFRA_11520"/>
<dbReference type="InterPro" id="IPR005746">
    <property type="entry name" value="Thioredoxin"/>
</dbReference>
<evidence type="ECO:0000256" key="5">
    <source>
        <dbReference type="ARBA" id="ARBA00023157"/>
    </source>
</evidence>
<dbReference type="CDD" id="cd02947">
    <property type="entry name" value="TRX_family"/>
    <property type="match status" value="1"/>
</dbReference>
<evidence type="ECO:0000256" key="6">
    <source>
        <dbReference type="ARBA" id="ARBA00023284"/>
    </source>
</evidence>
<evidence type="ECO:0000256" key="3">
    <source>
        <dbReference type="ARBA" id="ARBA00022448"/>
    </source>
</evidence>
<evidence type="ECO:0000313" key="13">
    <source>
        <dbReference type="Proteomes" id="UP000185434"/>
    </source>
</evidence>
<dbReference type="InterPro" id="IPR013766">
    <property type="entry name" value="Thioredoxin_domain"/>
</dbReference>
<keyword evidence="4" id="KW-0249">Electron transport</keyword>
<dbReference type="SUPFAM" id="SSF52833">
    <property type="entry name" value="Thioredoxin-like"/>
    <property type="match status" value="1"/>
</dbReference>
<dbReference type="FunFam" id="3.40.30.10:FF:000001">
    <property type="entry name" value="Thioredoxin"/>
    <property type="match status" value="1"/>
</dbReference>
<organism evidence="12 13">
    <name type="scientific">Corynebacterium frankenforstense DSM 45800</name>
    <dbReference type="NCBI Taxonomy" id="1437875"/>
    <lineage>
        <taxon>Bacteria</taxon>
        <taxon>Bacillati</taxon>
        <taxon>Actinomycetota</taxon>
        <taxon>Actinomycetes</taxon>
        <taxon>Mycobacteriales</taxon>
        <taxon>Corynebacteriaceae</taxon>
        <taxon>Corynebacterium</taxon>
    </lineage>
</organism>
<feature type="active site" description="Nucleophile" evidence="9">
    <location>
        <position position="36"/>
    </location>
</feature>
<dbReference type="PRINTS" id="PR00421">
    <property type="entry name" value="THIOREDOXIN"/>
</dbReference>
<keyword evidence="6 10" id="KW-0676">Redox-active center</keyword>
<accession>A0A1L7CV33</accession>
<evidence type="ECO:0000256" key="1">
    <source>
        <dbReference type="ARBA" id="ARBA00003318"/>
    </source>
</evidence>
<dbReference type="Proteomes" id="UP000185434">
    <property type="component" value="Chromosome"/>
</dbReference>
<keyword evidence="13" id="KW-1185">Reference proteome</keyword>
<proteinExistence type="inferred from homology"/>
<dbReference type="KEGG" id="cfk:CFRA_11520"/>
<comment type="similarity">
    <text evidence="2 8">Belongs to the thioredoxin family.</text>
</comment>
<feature type="domain" description="Thioredoxin" evidence="11">
    <location>
        <begin position="2"/>
        <end position="108"/>
    </location>
</feature>
<dbReference type="OrthoDB" id="9790390at2"/>
<dbReference type="PIRSF" id="PIRSF000077">
    <property type="entry name" value="Thioredoxin"/>
    <property type="match status" value="1"/>
</dbReference>
<evidence type="ECO:0000256" key="4">
    <source>
        <dbReference type="ARBA" id="ARBA00022982"/>
    </source>
</evidence>
<dbReference type="PROSITE" id="PS00194">
    <property type="entry name" value="THIOREDOXIN_1"/>
    <property type="match status" value="1"/>
</dbReference>
<feature type="site" description="Contributes to redox potential value" evidence="9">
    <location>
        <position position="35"/>
    </location>
</feature>
<sequence>MSAAVTPVTQATFRKEVVESDVPVLVDFWAEWCGPCKALRPELEKVADKLGERARVVSVDVDSERGLAAMFQVLSIPTVVIYSGGRQVDEFTGARPAGEILRRVEKIL</sequence>
<evidence type="ECO:0000259" key="11">
    <source>
        <dbReference type="PROSITE" id="PS51352"/>
    </source>
</evidence>
<dbReference type="Pfam" id="PF00085">
    <property type="entry name" value="Thioredoxin"/>
    <property type="match status" value="1"/>
</dbReference>
<feature type="active site" description="Nucleophile" evidence="9">
    <location>
        <position position="33"/>
    </location>
</feature>